<comment type="caution">
    <text evidence="1">The sequence shown here is derived from an EMBL/GenBank/DDBJ whole genome shotgun (WGS) entry which is preliminary data.</text>
</comment>
<gene>
    <name evidence="1" type="primary">mlh1</name>
    <name evidence="1" type="ORF">H4R21_005616</name>
</gene>
<sequence length="566" mass="62400">IFGSKIAGSLVAVDHADADLEAEFKGFVSSAAHEMHKTVFLLFINHRLVEHTPVRRAIESLYASILPKASRPFVYLDLRLSPQNVDVNVHPTKREVRFLNEDNIVGCIVDSIHKAVLSANDSREYAVRGVGSRQPSLPHMSSSSTLGAPEMPLPSTPPLPPATPTTPSARRTNPWSATAGTPASTPQKTPVSRTVRTNYKTLSLESFSFGSSPSLKRSRAQSTIDATFESSPTKAGPPELERQHTSTFDTSGGLFAAGSHSENLEPPPTQLQGRASAGAMASPPAPPSQMPAASPRLVGAPPEDPPAASASQGGSYVASQAEPRVEVRLTSILNLRKELQRGAHVELTQILSEHSFVGFVDDRQALIQYQTRLYMIDFCKLSSHLFYHRCLFDFMNYGRLLLQPAPSIHELALVAASELGHEDPERAADEVLRRFADNREMLEEYYHIAVSDIGAIESLPMVIRDYSPDYDKLPLFLYNAARSVNWDDEQQFFRTFGRALASFYALEPPLDADPQSAKDSYRLMVEHRIMPSFKGSSFWAPACILTENALVQLADLPDLYRIFERC</sequence>
<protein>
    <submittedName>
        <fullName evidence="1">DNA mismatch repair protein Mlh1</fullName>
    </submittedName>
</protein>
<dbReference type="Proteomes" id="UP001140087">
    <property type="component" value="Unassembled WGS sequence"/>
</dbReference>
<organism evidence="1 2">
    <name type="scientific">Coemansia helicoidea</name>
    <dbReference type="NCBI Taxonomy" id="1286919"/>
    <lineage>
        <taxon>Eukaryota</taxon>
        <taxon>Fungi</taxon>
        <taxon>Fungi incertae sedis</taxon>
        <taxon>Zoopagomycota</taxon>
        <taxon>Kickxellomycotina</taxon>
        <taxon>Kickxellomycetes</taxon>
        <taxon>Kickxellales</taxon>
        <taxon>Kickxellaceae</taxon>
        <taxon>Coemansia</taxon>
    </lineage>
</organism>
<name>A0ACC1KSG4_9FUNG</name>
<accession>A0ACC1KSG4</accession>
<evidence type="ECO:0000313" key="1">
    <source>
        <dbReference type="EMBL" id="KAJ2794145.1"/>
    </source>
</evidence>
<evidence type="ECO:0000313" key="2">
    <source>
        <dbReference type="Proteomes" id="UP001140087"/>
    </source>
</evidence>
<keyword evidence="2" id="KW-1185">Reference proteome</keyword>
<feature type="non-terminal residue" evidence="1">
    <location>
        <position position="1"/>
    </location>
</feature>
<reference evidence="1" key="1">
    <citation type="submission" date="2022-07" db="EMBL/GenBank/DDBJ databases">
        <title>Phylogenomic reconstructions and comparative analyses of Kickxellomycotina fungi.</title>
        <authorList>
            <person name="Reynolds N.K."/>
            <person name="Stajich J.E."/>
            <person name="Barry K."/>
            <person name="Grigoriev I.V."/>
            <person name="Crous P."/>
            <person name="Smith M.E."/>
        </authorList>
    </citation>
    <scope>NUCLEOTIDE SEQUENCE</scope>
    <source>
        <strain evidence="1">BCRC 34780</strain>
    </source>
</reference>
<dbReference type="EMBL" id="JANBUN010002612">
    <property type="protein sequence ID" value="KAJ2794145.1"/>
    <property type="molecule type" value="Genomic_DNA"/>
</dbReference>
<proteinExistence type="predicted"/>